<protein>
    <submittedName>
        <fullName evidence="2">Uncharacterized protein</fullName>
    </submittedName>
</protein>
<evidence type="ECO:0000313" key="2">
    <source>
        <dbReference type="EMBL" id="WSD09347.1"/>
    </source>
</evidence>
<dbReference type="RefSeq" id="WP_326755120.1">
    <property type="nucleotide sequence ID" value="NZ_CP109134.1"/>
</dbReference>
<proteinExistence type="predicted"/>
<sequence>MKYDADPIGRDVSGRTALRESSEKVSGHHLNEIRERLLLEPRALNEATIAWALEIHPFLSATRGIARWTGAHKETVQQIAGPTGGTSDFKFLYTASRGRSSVIEEEREDMQLRFNSLAGRSWTPLGPSGYRHYAAQYLSEVPIPSGAWAERILEEKDSQRSNGREIAGIREELVNDLVKTSEEFEKLEGWDLDWSRTLLRILDPADDQWAEEGDYAWGKQAWRLAVLFGARDIFVTAKDLEALLGLKERQVRNLLNRWTEGLALAVEEKVGRTKIYTLMFHSILHPDGMAYLGYTGRKNRMFAAMQRDTKERATAARRGTPEGAIAWKAANPRTRQAFLDDLPEDADPVWRELVERGGELEMHDHLVAQAKEAGPVPSTPEVLVEEAAVQPAQESMEAPKPIDPEVLAAMRYRISAQERTPAARQPEVVPTAHQLHETPLMPHPDPEALAAMRRRISRQG</sequence>
<accession>A0ABZ1GVK5</accession>
<reference evidence="2 3" key="1">
    <citation type="submission" date="2022-10" db="EMBL/GenBank/DDBJ databases">
        <title>The complete genomes of actinobacterial strains from the NBC collection.</title>
        <authorList>
            <person name="Joergensen T.S."/>
            <person name="Alvarez Arevalo M."/>
            <person name="Sterndorff E.B."/>
            <person name="Faurdal D."/>
            <person name="Vuksanovic O."/>
            <person name="Mourched A.-S."/>
            <person name="Charusanti P."/>
            <person name="Shaw S."/>
            <person name="Blin K."/>
            <person name="Weber T."/>
        </authorList>
    </citation>
    <scope>NUCLEOTIDE SEQUENCE [LARGE SCALE GENOMIC DNA]</scope>
    <source>
        <strain evidence="2 3">NBC 01753</strain>
    </source>
</reference>
<dbReference type="Proteomes" id="UP001335325">
    <property type="component" value="Chromosome"/>
</dbReference>
<evidence type="ECO:0000256" key="1">
    <source>
        <dbReference type="SAM" id="MobiDB-lite"/>
    </source>
</evidence>
<dbReference type="GeneID" id="91546656"/>
<evidence type="ECO:0000313" key="3">
    <source>
        <dbReference type="Proteomes" id="UP001335325"/>
    </source>
</evidence>
<name>A0ABZ1GVK5_9ACTN</name>
<keyword evidence="3" id="KW-1185">Reference proteome</keyword>
<dbReference type="EMBL" id="CP109134">
    <property type="protein sequence ID" value="WSD09347.1"/>
    <property type="molecule type" value="Genomic_DNA"/>
</dbReference>
<feature type="region of interest" description="Disordered" evidence="1">
    <location>
        <begin position="418"/>
        <end position="446"/>
    </location>
</feature>
<organism evidence="2 3">
    <name type="scientific">Streptomyces hirsutus</name>
    <dbReference type="NCBI Taxonomy" id="35620"/>
    <lineage>
        <taxon>Bacteria</taxon>
        <taxon>Bacillati</taxon>
        <taxon>Actinomycetota</taxon>
        <taxon>Actinomycetes</taxon>
        <taxon>Kitasatosporales</taxon>
        <taxon>Streptomycetaceae</taxon>
        <taxon>Streptomyces</taxon>
    </lineage>
</organism>
<gene>
    <name evidence="2" type="ORF">OIE73_28800</name>
</gene>